<keyword evidence="2" id="KW-1185">Reference proteome</keyword>
<evidence type="ECO:0000313" key="2">
    <source>
        <dbReference type="Proteomes" id="UP000789702"/>
    </source>
</evidence>
<dbReference type="Proteomes" id="UP000789702">
    <property type="component" value="Unassembled WGS sequence"/>
</dbReference>
<reference evidence="1" key="1">
    <citation type="submission" date="2021-06" db="EMBL/GenBank/DDBJ databases">
        <authorList>
            <person name="Kallberg Y."/>
            <person name="Tangrot J."/>
            <person name="Rosling A."/>
        </authorList>
    </citation>
    <scope>NUCLEOTIDE SEQUENCE</scope>
    <source>
        <strain evidence="1">IL203A</strain>
    </source>
</reference>
<proteinExistence type="predicted"/>
<gene>
    <name evidence="1" type="ORF">DHETER_LOCUS8295</name>
</gene>
<protein>
    <submittedName>
        <fullName evidence="1">15927_t:CDS:1</fullName>
    </submittedName>
</protein>
<evidence type="ECO:0000313" key="1">
    <source>
        <dbReference type="EMBL" id="CAG8628205.1"/>
    </source>
</evidence>
<name>A0ACA9N9Z7_9GLOM</name>
<comment type="caution">
    <text evidence="1">The sequence shown here is derived from an EMBL/GenBank/DDBJ whole genome shotgun (WGS) entry which is preliminary data.</text>
</comment>
<organism evidence="1 2">
    <name type="scientific">Dentiscutata heterogama</name>
    <dbReference type="NCBI Taxonomy" id="1316150"/>
    <lineage>
        <taxon>Eukaryota</taxon>
        <taxon>Fungi</taxon>
        <taxon>Fungi incertae sedis</taxon>
        <taxon>Mucoromycota</taxon>
        <taxon>Glomeromycotina</taxon>
        <taxon>Glomeromycetes</taxon>
        <taxon>Diversisporales</taxon>
        <taxon>Gigasporaceae</taxon>
        <taxon>Dentiscutata</taxon>
    </lineage>
</organism>
<dbReference type="EMBL" id="CAJVPU010012944">
    <property type="protein sequence ID" value="CAG8628205.1"/>
    <property type="molecule type" value="Genomic_DNA"/>
</dbReference>
<accession>A0ACA9N9Z7</accession>
<feature type="non-terminal residue" evidence="1">
    <location>
        <position position="1"/>
    </location>
</feature>
<sequence length="77" mass="8883">KSPSLYNSEAEDINMVNLDLFIQINQGLDYIENYLRGAGTLLNNPINIINGIRDDRDNQIVQLQQDVNFYRQQNANL</sequence>